<feature type="transmembrane region" description="Helical" evidence="5">
    <location>
        <begin position="285"/>
        <end position="307"/>
    </location>
</feature>
<organism evidence="7 8">
    <name type="scientific">Apatococcus fuscideae</name>
    <dbReference type="NCBI Taxonomy" id="2026836"/>
    <lineage>
        <taxon>Eukaryota</taxon>
        <taxon>Viridiplantae</taxon>
        <taxon>Chlorophyta</taxon>
        <taxon>core chlorophytes</taxon>
        <taxon>Trebouxiophyceae</taxon>
        <taxon>Chlorellales</taxon>
        <taxon>Chlorellaceae</taxon>
        <taxon>Apatococcus</taxon>
    </lineage>
</organism>
<dbReference type="Pfam" id="PF03151">
    <property type="entry name" value="TPT"/>
    <property type="match status" value="1"/>
</dbReference>
<dbReference type="AlphaFoldDB" id="A0AAW1TJ21"/>
<feature type="transmembrane region" description="Helical" evidence="5">
    <location>
        <begin position="126"/>
        <end position="144"/>
    </location>
</feature>
<evidence type="ECO:0000256" key="1">
    <source>
        <dbReference type="ARBA" id="ARBA00004141"/>
    </source>
</evidence>
<dbReference type="Proteomes" id="UP001485043">
    <property type="component" value="Unassembled WGS sequence"/>
</dbReference>
<evidence type="ECO:0000256" key="5">
    <source>
        <dbReference type="SAM" id="Phobius"/>
    </source>
</evidence>
<feature type="transmembrane region" description="Helical" evidence="5">
    <location>
        <begin position="226"/>
        <end position="251"/>
    </location>
</feature>
<comment type="subcellular location">
    <subcellularLocation>
        <location evidence="1">Membrane</location>
        <topology evidence="1">Multi-pass membrane protein</topology>
    </subcellularLocation>
</comment>
<feature type="transmembrane region" description="Helical" evidence="5">
    <location>
        <begin position="7"/>
        <end position="28"/>
    </location>
</feature>
<evidence type="ECO:0000313" key="7">
    <source>
        <dbReference type="EMBL" id="KAK9868593.1"/>
    </source>
</evidence>
<evidence type="ECO:0000256" key="2">
    <source>
        <dbReference type="ARBA" id="ARBA00022692"/>
    </source>
</evidence>
<feature type="transmembrane region" description="Helical" evidence="5">
    <location>
        <begin position="40"/>
        <end position="63"/>
    </location>
</feature>
<keyword evidence="2 5" id="KW-0812">Transmembrane</keyword>
<accession>A0AAW1TJ21</accession>
<feature type="transmembrane region" description="Helical" evidence="5">
    <location>
        <begin position="156"/>
        <end position="175"/>
    </location>
</feature>
<evidence type="ECO:0000259" key="6">
    <source>
        <dbReference type="Pfam" id="PF03151"/>
    </source>
</evidence>
<keyword evidence="8" id="KW-1185">Reference proteome</keyword>
<comment type="caution">
    <text evidence="7">The sequence shown here is derived from an EMBL/GenBank/DDBJ whole genome shotgun (WGS) entry which is preliminary data.</text>
</comment>
<protein>
    <recommendedName>
        <fullName evidence="6">Sugar phosphate transporter domain-containing protein</fullName>
    </recommendedName>
</protein>
<dbReference type="EMBL" id="JALJOV010000021">
    <property type="protein sequence ID" value="KAK9868593.1"/>
    <property type="molecule type" value="Genomic_DNA"/>
</dbReference>
<proteinExistence type="predicted"/>
<reference evidence="7 8" key="1">
    <citation type="journal article" date="2024" name="Nat. Commun.">
        <title>Phylogenomics reveals the evolutionary origins of lichenization in chlorophyte algae.</title>
        <authorList>
            <person name="Puginier C."/>
            <person name="Libourel C."/>
            <person name="Otte J."/>
            <person name="Skaloud P."/>
            <person name="Haon M."/>
            <person name="Grisel S."/>
            <person name="Petersen M."/>
            <person name="Berrin J.G."/>
            <person name="Delaux P.M."/>
            <person name="Dal Grande F."/>
            <person name="Keller J."/>
        </authorList>
    </citation>
    <scope>NUCLEOTIDE SEQUENCE [LARGE SCALE GENOMIC DNA]</scope>
    <source>
        <strain evidence="7 8">SAG 2523</strain>
    </source>
</reference>
<gene>
    <name evidence="7" type="ORF">WJX84_006049</name>
</gene>
<keyword evidence="3 5" id="KW-1133">Transmembrane helix</keyword>
<feature type="transmembrane region" description="Helical" evidence="5">
    <location>
        <begin position="258"/>
        <end position="279"/>
    </location>
</feature>
<keyword evidence="4 5" id="KW-0472">Membrane</keyword>
<feature type="domain" description="Sugar phosphate transporter" evidence="6">
    <location>
        <begin position="16"/>
        <end position="302"/>
    </location>
</feature>
<dbReference type="PANTHER" id="PTHR11132">
    <property type="entry name" value="SOLUTE CARRIER FAMILY 35"/>
    <property type="match status" value="1"/>
</dbReference>
<dbReference type="GO" id="GO:0016020">
    <property type="term" value="C:membrane"/>
    <property type="evidence" value="ECO:0007669"/>
    <property type="project" value="UniProtKB-SubCell"/>
</dbReference>
<evidence type="ECO:0000256" key="3">
    <source>
        <dbReference type="ARBA" id="ARBA00022989"/>
    </source>
</evidence>
<dbReference type="InterPro" id="IPR050186">
    <property type="entry name" value="TPT_transporter"/>
</dbReference>
<feature type="transmembrane region" description="Helical" evidence="5">
    <location>
        <begin position="75"/>
        <end position="93"/>
    </location>
</feature>
<dbReference type="InterPro" id="IPR004853">
    <property type="entry name" value="Sugar_P_trans_dom"/>
</dbReference>
<evidence type="ECO:0000256" key="4">
    <source>
        <dbReference type="ARBA" id="ARBA00023136"/>
    </source>
</evidence>
<evidence type="ECO:0000313" key="8">
    <source>
        <dbReference type="Proteomes" id="UP001485043"/>
    </source>
</evidence>
<name>A0AAW1TJ21_9CHLO</name>
<sequence length="339" mass="35942">METKASQAFSLVSYILLNIASSTCIVFANKLVLTGFSFSFPYALMLLHALFTFCGIEMASYIGLFPRKTVSRWKVLPLAAAFVAFVVFGNLNLQLNTVSFYQITKIAVPPVVLFLEAGFFGKMCTLQTSCSIAVVCFGIGLATLTDPEVSMTMTNAIVGGGAVLSAAIFQILAGRDQKSLGLSSLQLLQEYSPLAVGILSGLVPFIEKVGWLQAQRTPETLMGFPYTLQIVTAICFSASCGLMVILSSFLVIGSTSALTYNVVGHSKTVIILAGGALLFNDHFSVQKLLGVAVALAGIVWYSLIGLLSPVTNEKAISVMAAHAVRKPSAEKLPGSPSLA</sequence>